<feature type="domain" description="FCP1 homology" evidence="2">
    <location>
        <begin position="53"/>
        <end position="163"/>
    </location>
</feature>
<accession>A0A8X8C8U2</accession>
<protein>
    <recommendedName>
        <fullName evidence="1">Mitochondrial import inner membrane translocase subunit TIM50</fullName>
    </recommendedName>
</protein>
<keyword evidence="1" id="KW-0809">Transit peptide</keyword>
<comment type="function">
    <text evidence="1">Essential component of the TIM23 complex, a complex that mediates the translocation of transit peptide-containing proteins across the mitochondrial inner membrane.</text>
</comment>
<reference evidence="3" key="1">
    <citation type="journal article" date="2020" name="bioRxiv">
        <title>Hybrid origin of Populus tomentosa Carr. identified through genome sequencing and phylogenomic analysis.</title>
        <authorList>
            <person name="An X."/>
            <person name="Gao K."/>
            <person name="Chen Z."/>
            <person name="Li J."/>
            <person name="Yang X."/>
            <person name="Yang X."/>
            <person name="Zhou J."/>
            <person name="Guo T."/>
            <person name="Zhao T."/>
            <person name="Huang S."/>
            <person name="Miao D."/>
            <person name="Khan W.U."/>
            <person name="Rao P."/>
            <person name="Ye M."/>
            <person name="Lei B."/>
            <person name="Liao W."/>
            <person name="Wang J."/>
            <person name="Ji L."/>
            <person name="Li Y."/>
            <person name="Guo B."/>
            <person name="Mustafa N.S."/>
            <person name="Li S."/>
            <person name="Yun Q."/>
            <person name="Keller S.R."/>
            <person name="Mao J."/>
            <person name="Zhang R."/>
            <person name="Strauss S.H."/>
        </authorList>
    </citation>
    <scope>NUCLEOTIDE SEQUENCE</scope>
    <source>
        <strain evidence="3">GM15</strain>
        <tissue evidence="3">Leaf</tissue>
    </source>
</reference>
<dbReference type="Pfam" id="PF03031">
    <property type="entry name" value="NIF"/>
    <property type="match status" value="1"/>
</dbReference>
<keyword evidence="1" id="KW-0653">Protein transport</keyword>
<comment type="similarity">
    <text evidence="1">Belongs to the TIM50 family.</text>
</comment>
<keyword evidence="1" id="KW-0813">Transport</keyword>
<comment type="caution">
    <text evidence="3">The sequence shown here is derived from an EMBL/GenBank/DDBJ whole genome shotgun (WGS) entry which is preliminary data.</text>
</comment>
<dbReference type="OrthoDB" id="277011at2759"/>
<dbReference type="GO" id="GO:0015031">
    <property type="term" value="P:protein transport"/>
    <property type="evidence" value="ECO:0007669"/>
    <property type="project" value="UniProtKB-KW"/>
</dbReference>
<dbReference type="AlphaFoldDB" id="A0A8X8C8U2"/>
<keyword evidence="1" id="KW-0496">Mitochondrion</keyword>
<organism evidence="3 4">
    <name type="scientific">Populus tomentosa</name>
    <name type="common">Chinese white poplar</name>
    <dbReference type="NCBI Taxonomy" id="118781"/>
    <lineage>
        <taxon>Eukaryota</taxon>
        <taxon>Viridiplantae</taxon>
        <taxon>Streptophyta</taxon>
        <taxon>Embryophyta</taxon>
        <taxon>Tracheophyta</taxon>
        <taxon>Spermatophyta</taxon>
        <taxon>Magnoliopsida</taxon>
        <taxon>eudicotyledons</taxon>
        <taxon>Gunneridae</taxon>
        <taxon>Pentapetalae</taxon>
        <taxon>rosids</taxon>
        <taxon>fabids</taxon>
        <taxon>Malpighiales</taxon>
        <taxon>Salicaceae</taxon>
        <taxon>Saliceae</taxon>
        <taxon>Populus</taxon>
    </lineage>
</organism>
<dbReference type="EMBL" id="JAAWWB010000031">
    <property type="protein sequence ID" value="KAG6745267.1"/>
    <property type="molecule type" value="Genomic_DNA"/>
</dbReference>
<name>A0A8X8C8U2_POPTO</name>
<gene>
    <name evidence="3" type="ORF">POTOM_051916</name>
</gene>
<comment type="subunit">
    <text evidence="1">Component of the TIM23 complex.</text>
</comment>
<sequence length="232" mass="26599">MLIQAQELEECSLNCTILFFVWYKVLLWKSGLFVSRNLPLVCIAYLARAISFVNAVYSVNTEKDVEGKPEINHVTVFERPGLKEFLKQIGEFADLILFTAGIEGYASPLFDRIDVENRFSQRLFRPSTVSTIDWQNGVFSKVSAVTLLVTETSWNLGLDEMDCKFVLFLPLFIERFIEPWATHEGISRTCEGSVVFIKNPSLQKDVRPVLHKRFHMLEWFQMHGIPASALTV</sequence>
<dbReference type="PANTHER" id="PTHR12210">
    <property type="entry name" value="DULLARD PROTEIN PHOSPHATASE"/>
    <property type="match status" value="1"/>
</dbReference>
<evidence type="ECO:0000313" key="3">
    <source>
        <dbReference type="EMBL" id="KAG6745267.1"/>
    </source>
</evidence>
<comment type="subcellular location">
    <subcellularLocation>
        <location evidence="1">Mitochondrion inner membrane</location>
        <topology evidence="1">Single-pass membrane protein</topology>
    </subcellularLocation>
</comment>
<dbReference type="SMART" id="SM00577">
    <property type="entry name" value="CPDc"/>
    <property type="match status" value="1"/>
</dbReference>
<proteinExistence type="inferred from homology"/>
<evidence type="ECO:0000313" key="4">
    <source>
        <dbReference type="Proteomes" id="UP000886885"/>
    </source>
</evidence>
<keyword evidence="4" id="KW-1185">Reference proteome</keyword>
<evidence type="ECO:0000259" key="2">
    <source>
        <dbReference type="SMART" id="SM00577"/>
    </source>
</evidence>
<dbReference type="InterPro" id="IPR050365">
    <property type="entry name" value="TIM50"/>
</dbReference>
<dbReference type="InterPro" id="IPR004274">
    <property type="entry name" value="FCP1_dom"/>
</dbReference>
<dbReference type="GO" id="GO:0005744">
    <property type="term" value="C:TIM23 mitochondrial import inner membrane translocase complex"/>
    <property type="evidence" value="ECO:0007669"/>
    <property type="project" value="UniProtKB-UniRule"/>
</dbReference>
<dbReference type="Proteomes" id="UP000886885">
    <property type="component" value="Chromosome 16A"/>
</dbReference>
<evidence type="ECO:0000256" key="1">
    <source>
        <dbReference type="RuleBase" id="RU365079"/>
    </source>
</evidence>
<keyword evidence="1" id="KW-0811">Translocation</keyword>